<gene>
    <name evidence="5" type="ORF">GCM10011387_24800</name>
</gene>
<reference evidence="5" key="2">
    <citation type="submission" date="2020-09" db="EMBL/GenBank/DDBJ databases">
        <authorList>
            <person name="Sun Q."/>
            <person name="Zhou Y."/>
        </authorList>
    </citation>
    <scope>NUCLEOTIDE SEQUENCE</scope>
    <source>
        <strain evidence="5">CGMCC 1.15343</strain>
    </source>
</reference>
<accession>A0A916UF49</accession>
<dbReference type="SUPFAM" id="SSF75217">
    <property type="entry name" value="alpha/beta knot"/>
    <property type="match status" value="1"/>
</dbReference>
<comment type="similarity">
    <text evidence="1">Belongs to the class IV-like SAM-binding methyltransferase superfamily. RNA methyltransferase TrmH family.</text>
</comment>
<dbReference type="PANTHER" id="PTHR43191">
    <property type="entry name" value="RRNA METHYLTRANSFERASE 3"/>
    <property type="match status" value="1"/>
</dbReference>
<evidence type="ECO:0000313" key="6">
    <source>
        <dbReference type="Proteomes" id="UP000651668"/>
    </source>
</evidence>
<evidence type="ECO:0000256" key="1">
    <source>
        <dbReference type="ARBA" id="ARBA00007228"/>
    </source>
</evidence>
<dbReference type="GO" id="GO:0008173">
    <property type="term" value="F:RNA methyltransferase activity"/>
    <property type="evidence" value="ECO:0007669"/>
    <property type="project" value="InterPro"/>
</dbReference>
<dbReference type="InterPro" id="IPR013123">
    <property type="entry name" value="SpoU_subst-bd"/>
</dbReference>
<dbReference type="GO" id="GO:0006396">
    <property type="term" value="P:RNA processing"/>
    <property type="evidence" value="ECO:0007669"/>
    <property type="project" value="InterPro"/>
</dbReference>
<dbReference type="EMBL" id="BMIL01000008">
    <property type="protein sequence ID" value="GGC70400.1"/>
    <property type="molecule type" value="Genomic_DNA"/>
</dbReference>
<dbReference type="SUPFAM" id="SSF55315">
    <property type="entry name" value="L30e-like"/>
    <property type="match status" value="1"/>
</dbReference>
<keyword evidence="6" id="KW-1185">Reference proteome</keyword>
<dbReference type="AlphaFoldDB" id="A0A916UF49"/>
<dbReference type="PANTHER" id="PTHR43191:SF2">
    <property type="entry name" value="RRNA METHYLTRANSFERASE 3, MITOCHONDRIAL"/>
    <property type="match status" value="1"/>
</dbReference>
<dbReference type="GO" id="GO:0005737">
    <property type="term" value="C:cytoplasm"/>
    <property type="evidence" value="ECO:0007669"/>
    <property type="project" value="UniProtKB-ARBA"/>
</dbReference>
<dbReference type="InterPro" id="IPR029028">
    <property type="entry name" value="Alpha/beta_knot_MTases"/>
</dbReference>
<evidence type="ECO:0000256" key="3">
    <source>
        <dbReference type="ARBA" id="ARBA00022679"/>
    </source>
</evidence>
<dbReference type="Gene3D" id="3.40.1280.10">
    <property type="match status" value="1"/>
</dbReference>
<keyword evidence="3" id="KW-0808">Transferase</keyword>
<dbReference type="GO" id="GO:0032259">
    <property type="term" value="P:methylation"/>
    <property type="evidence" value="ECO:0007669"/>
    <property type="project" value="UniProtKB-KW"/>
</dbReference>
<dbReference type="SMART" id="SM00967">
    <property type="entry name" value="SpoU_sub_bind"/>
    <property type="match status" value="1"/>
</dbReference>
<evidence type="ECO:0000313" key="5">
    <source>
        <dbReference type="EMBL" id="GGC70400.1"/>
    </source>
</evidence>
<dbReference type="Gene3D" id="3.30.1330.30">
    <property type="match status" value="1"/>
</dbReference>
<reference evidence="5" key="1">
    <citation type="journal article" date="2014" name="Int. J. Syst. Evol. Microbiol.">
        <title>Complete genome sequence of Corynebacterium casei LMG S-19264T (=DSM 44701T), isolated from a smear-ripened cheese.</title>
        <authorList>
            <consortium name="US DOE Joint Genome Institute (JGI-PGF)"/>
            <person name="Walter F."/>
            <person name="Albersmeier A."/>
            <person name="Kalinowski J."/>
            <person name="Ruckert C."/>
        </authorList>
    </citation>
    <scope>NUCLEOTIDE SEQUENCE</scope>
    <source>
        <strain evidence="5">CGMCC 1.15343</strain>
    </source>
</reference>
<dbReference type="InterPro" id="IPR051259">
    <property type="entry name" value="rRNA_Methyltransferase"/>
</dbReference>
<dbReference type="GO" id="GO:0003723">
    <property type="term" value="F:RNA binding"/>
    <property type="evidence" value="ECO:0007669"/>
    <property type="project" value="InterPro"/>
</dbReference>
<name>A0A916UF49_9SPHI</name>
<keyword evidence="2 5" id="KW-0489">Methyltransferase</keyword>
<dbReference type="Pfam" id="PF22435">
    <property type="entry name" value="MRM3-like_sub_bind"/>
    <property type="match status" value="1"/>
</dbReference>
<protein>
    <submittedName>
        <fullName evidence="5">RNA methyltransferase</fullName>
    </submittedName>
</protein>
<evidence type="ECO:0000256" key="2">
    <source>
        <dbReference type="ARBA" id="ARBA00022603"/>
    </source>
</evidence>
<evidence type="ECO:0000259" key="4">
    <source>
        <dbReference type="SMART" id="SM00967"/>
    </source>
</evidence>
<dbReference type="InterPro" id="IPR029064">
    <property type="entry name" value="Ribosomal_eL30-like_sf"/>
</dbReference>
<dbReference type="Pfam" id="PF00588">
    <property type="entry name" value="SpoU_methylase"/>
    <property type="match status" value="1"/>
</dbReference>
<proteinExistence type="inferred from homology"/>
<dbReference type="Proteomes" id="UP000651668">
    <property type="component" value="Unassembled WGS sequence"/>
</dbReference>
<organism evidence="5 6">
    <name type="scientific">Pedobacter quisquiliarum</name>
    <dbReference type="NCBI Taxonomy" id="1834438"/>
    <lineage>
        <taxon>Bacteria</taxon>
        <taxon>Pseudomonadati</taxon>
        <taxon>Bacteroidota</taxon>
        <taxon>Sphingobacteriia</taxon>
        <taxon>Sphingobacteriales</taxon>
        <taxon>Sphingobacteriaceae</taxon>
        <taxon>Pedobacter</taxon>
    </lineage>
</organism>
<sequence>MQEIVASFYDLGMLSKSQIGFIKSLHQKKYRKENGLFIVEGMKTLMEFFSSKYQIQSIYYLPQYQSLLPKLPSNIKLFEVNNAELEKISTLQAPQGILALIAIPANEEVDPENLKHSFSLVLDGVQDPGNMGTIIRTADWFGFKHIICSANTVEVFNPKTAQATMGSLARVQVSYVNLTEYLPRVNVPLYAAMLDGESIFKVNWQQEGLIVLGNEGKGISDEVAELVTRRITIPRVGAAESLNVSISAAIICAEVSRNLYK</sequence>
<dbReference type="InterPro" id="IPR053888">
    <property type="entry name" value="MRM3-like_sub_bind"/>
</dbReference>
<dbReference type="InterPro" id="IPR029026">
    <property type="entry name" value="tRNA_m1G_MTases_N"/>
</dbReference>
<dbReference type="InterPro" id="IPR001537">
    <property type="entry name" value="SpoU_MeTrfase"/>
</dbReference>
<dbReference type="CDD" id="cd18109">
    <property type="entry name" value="SpoU-like_RNA-MTase"/>
    <property type="match status" value="1"/>
</dbReference>
<feature type="domain" description="RNA 2-O ribose methyltransferase substrate binding" evidence="4">
    <location>
        <begin position="38"/>
        <end position="107"/>
    </location>
</feature>
<comment type="caution">
    <text evidence="5">The sequence shown here is derived from an EMBL/GenBank/DDBJ whole genome shotgun (WGS) entry which is preliminary data.</text>
</comment>